<protein>
    <submittedName>
        <fullName evidence="1">Cysteine-rich protein 2-binding protein</fullName>
    </submittedName>
</protein>
<evidence type="ECO:0000313" key="1">
    <source>
        <dbReference type="EMBL" id="KAL3317674.1"/>
    </source>
</evidence>
<gene>
    <name evidence="1" type="primary">CSRP2BP</name>
    <name evidence="1" type="ORF">Ciccas_003669</name>
</gene>
<accession>A0ABD2QDT5</accession>
<dbReference type="EMBL" id="JBJKFK010000346">
    <property type="protein sequence ID" value="KAL3317674.1"/>
    <property type="molecule type" value="Genomic_DNA"/>
</dbReference>
<dbReference type="Proteomes" id="UP001626550">
    <property type="component" value="Unassembled WGS sequence"/>
</dbReference>
<comment type="caution">
    <text evidence="1">The sequence shown here is derived from an EMBL/GenBank/DDBJ whole genome shotgun (WGS) entry which is preliminary data.</text>
</comment>
<sequence>MKIVDVLREQEKAKEKRTKNLQWAEEVGKQIGIKQKWEAQKLEQDKIEGEELRRNYILAQLEEQKRAEIRKFDGKLLKQSLCEQCDERRRLQCLEQQQEAERERKCKQFALDKSQVLQRRLETQQAIDTEKEKLRNDTLCKLEAKLLEAKQAELDRTEIVSKEKRIQEDLRLENKMKERQETLRDIECFRQLKIEEARKMKESEHMATLEERAQIEKNYLLDVTERNLKARKRFEYNVHVCRENQALRVSKNE</sequence>
<dbReference type="PANTHER" id="PTHR28663">
    <property type="entry name" value="COILED-COIL DOMAIN-CONTAINING PROTEIN 173"/>
    <property type="match status" value="1"/>
</dbReference>
<dbReference type="PANTHER" id="PTHR28663:SF1">
    <property type="entry name" value="CILIA- AND FLAGELLA- ASSOCIATED PROTEIN 210"/>
    <property type="match status" value="1"/>
</dbReference>
<keyword evidence="2" id="KW-1185">Reference proteome</keyword>
<name>A0ABD2QDT5_9PLAT</name>
<dbReference type="AlphaFoldDB" id="A0ABD2QDT5"/>
<reference evidence="1 2" key="1">
    <citation type="submission" date="2024-11" db="EMBL/GenBank/DDBJ databases">
        <title>Adaptive evolution of stress response genes in parasites aligns with host niche diversity.</title>
        <authorList>
            <person name="Hahn C."/>
            <person name="Resl P."/>
        </authorList>
    </citation>
    <scope>NUCLEOTIDE SEQUENCE [LARGE SCALE GENOMIC DNA]</scope>
    <source>
        <strain evidence="1">EGGRZ-B1_66</strain>
        <tissue evidence="1">Body</tissue>
    </source>
</reference>
<evidence type="ECO:0000313" key="2">
    <source>
        <dbReference type="Proteomes" id="UP001626550"/>
    </source>
</evidence>
<organism evidence="1 2">
    <name type="scientific">Cichlidogyrus casuarinus</name>
    <dbReference type="NCBI Taxonomy" id="1844966"/>
    <lineage>
        <taxon>Eukaryota</taxon>
        <taxon>Metazoa</taxon>
        <taxon>Spiralia</taxon>
        <taxon>Lophotrochozoa</taxon>
        <taxon>Platyhelminthes</taxon>
        <taxon>Monogenea</taxon>
        <taxon>Monopisthocotylea</taxon>
        <taxon>Dactylogyridea</taxon>
        <taxon>Ancyrocephalidae</taxon>
        <taxon>Cichlidogyrus</taxon>
    </lineage>
</organism>
<dbReference type="InterPro" id="IPR039986">
    <property type="entry name" value="CFAP210"/>
</dbReference>
<proteinExistence type="predicted"/>